<dbReference type="HOGENOM" id="CLU_1837789_0_0_1"/>
<dbReference type="AlphaFoldDB" id="W1PVA7"/>
<accession>W1PVA7</accession>
<evidence type="ECO:0008006" key="3">
    <source>
        <dbReference type="Google" id="ProtNLM"/>
    </source>
</evidence>
<dbReference type="Proteomes" id="UP000017836">
    <property type="component" value="Unassembled WGS sequence"/>
</dbReference>
<dbReference type="Gramene" id="ERN11749">
    <property type="protein sequence ID" value="ERN11749"/>
    <property type="gene ID" value="AMTR_s00022p00241650"/>
</dbReference>
<reference evidence="2" key="1">
    <citation type="journal article" date="2013" name="Science">
        <title>The Amborella genome and the evolution of flowering plants.</title>
        <authorList>
            <consortium name="Amborella Genome Project"/>
        </authorList>
    </citation>
    <scope>NUCLEOTIDE SEQUENCE [LARGE SCALE GENOMIC DNA]</scope>
</reference>
<organism evidence="1 2">
    <name type="scientific">Amborella trichopoda</name>
    <dbReference type="NCBI Taxonomy" id="13333"/>
    <lineage>
        <taxon>Eukaryota</taxon>
        <taxon>Viridiplantae</taxon>
        <taxon>Streptophyta</taxon>
        <taxon>Embryophyta</taxon>
        <taxon>Tracheophyta</taxon>
        <taxon>Spermatophyta</taxon>
        <taxon>Magnoliopsida</taxon>
        <taxon>Amborellales</taxon>
        <taxon>Amborellaceae</taxon>
        <taxon>Amborella</taxon>
    </lineage>
</organism>
<name>W1PVA7_AMBTC</name>
<dbReference type="EMBL" id="KI392687">
    <property type="protein sequence ID" value="ERN11749.1"/>
    <property type="molecule type" value="Genomic_DNA"/>
</dbReference>
<evidence type="ECO:0000313" key="1">
    <source>
        <dbReference type="EMBL" id="ERN11749.1"/>
    </source>
</evidence>
<gene>
    <name evidence="1" type="ORF">AMTR_s00022p00241650</name>
</gene>
<proteinExistence type="predicted"/>
<protein>
    <recommendedName>
        <fullName evidence="3">Reverse transcriptase zinc-binding domain-containing protein</fullName>
    </recommendedName>
</protein>
<evidence type="ECO:0000313" key="2">
    <source>
        <dbReference type="Proteomes" id="UP000017836"/>
    </source>
</evidence>
<sequence length="140" mass="15978">MVKSVVKSRFWQDIRFMVKSGQIRFWKDLWVGEATLSHSHPNLFSLAANQDVSVALGYKVIGGYYNYPFPAAGQFLWGASMLPLCWNIRLERNRGIFYRKLSLPDGVKDHILGIVTLWAGNNPYARDGQQLTSRAMVEII</sequence>
<keyword evidence="2" id="KW-1185">Reference proteome</keyword>